<evidence type="ECO:0000313" key="9">
    <source>
        <dbReference type="EMBL" id="RMZ35897.1"/>
    </source>
</evidence>
<accession>A0AB74BRZ1</accession>
<keyword evidence="6" id="KW-0479">Metal-binding</keyword>
<dbReference type="InterPro" id="IPR013083">
    <property type="entry name" value="Znf_RING/FYVE/PHD"/>
</dbReference>
<keyword evidence="6" id="KW-0863">Zinc-finger</keyword>
<proteinExistence type="predicted"/>
<gene>
    <name evidence="9" type="ORF">CA14_009833</name>
</gene>
<dbReference type="PANTHER" id="PTHR46077">
    <property type="entry name" value="E3 UBIQUITIN-PROTEIN LIGASE TOPORS"/>
    <property type="match status" value="1"/>
</dbReference>
<keyword evidence="3" id="KW-0808">Transferase</keyword>
<evidence type="ECO:0000256" key="2">
    <source>
        <dbReference type="ARBA" id="ARBA00012483"/>
    </source>
</evidence>
<keyword evidence="6" id="KW-0862">Zinc</keyword>
<feature type="region of interest" description="Disordered" evidence="7">
    <location>
        <begin position="339"/>
        <end position="403"/>
    </location>
</feature>
<sequence>MTAADRNVTSANDPPTATMDRPWRTPMNDTWEKSTIAGPSEAPQTPDNVDLQQEIMQKTLEEVAQEEADGSVANPCVICLELISEPAVALPCRHANYDFLCLLSWLENRRICPLCMILLQELQGSVLIRSLGKSDVSAVEYELDNPEGLKVHRLEAPSEALPTHTTPLSRQNCIYRRPRRPRPHVQHQNPPSREDEVSRRQHVYRHQLYSLRVGSNRLSQYQELTPDKFKNDEGLVSRARTWIRRELQVFDFLHRTEAGSSQSSVARPGQARLESRRGSNAEFLLEYIIAILRTVDIKGSAGQAESLLQDFLGRDNARLFLHELQAWLRSPYTSLSDWDRNVQYDDPSRRSASFRSRPEPRPSDRTTTPVYRNNDRVVHGRVPRPPPPRRPQHGERSRDAMAQARRIQYARGRYVPD</sequence>
<evidence type="ECO:0000256" key="1">
    <source>
        <dbReference type="ARBA" id="ARBA00000900"/>
    </source>
</evidence>
<evidence type="ECO:0000313" key="10">
    <source>
        <dbReference type="Proteomes" id="UP000275480"/>
    </source>
</evidence>
<dbReference type="Pfam" id="PF13639">
    <property type="entry name" value="zf-RING_2"/>
    <property type="match status" value="1"/>
</dbReference>
<dbReference type="EC" id="2.3.2.27" evidence="2"/>
<protein>
    <recommendedName>
        <fullName evidence="2">RING-type E3 ubiquitin transferase</fullName>
        <ecNumber evidence="2">2.3.2.27</ecNumber>
    </recommendedName>
</protein>
<evidence type="ECO:0000256" key="3">
    <source>
        <dbReference type="ARBA" id="ARBA00022679"/>
    </source>
</evidence>
<comment type="catalytic activity">
    <reaction evidence="1">
        <text>S-ubiquitinyl-[E2 ubiquitin-conjugating enzyme]-L-cysteine + [acceptor protein]-L-lysine = [E2 ubiquitin-conjugating enzyme]-L-cysteine + N(6)-ubiquitinyl-[acceptor protein]-L-lysine.</text>
        <dbReference type="EC" id="2.3.2.27"/>
    </reaction>
</comment>
<dbReference type="Proteomes" id="UP000275480">
    <property type="component" value="Unassembled WGS sequence"/>
</dbReference>
<evidence type="ECO:0000259" key="8">
    <source>
        <dbReference type="PROSITE" id="PS50089"/>
    </source>
</evidence>
<dbReference type="PROSITE" id="PS50089">
    <property type="entry name" value="ZF_RING_2"/>
    <property type="match status" value="1"/>
</dbReference>
<dbReference type="AlphaFoldDB" id="A0AB74BRZ1"/>
<keyword evidence="4" id="KW-0805">Transcription regulation</keyword>
<dbReference type="GO" id="GO:0000209">
    <property type="term" value="P:protein polyubiquitination"/>
    <property type="evidence" value="ECO:0007669"/>
    <property type="project" value="TreeGrafter"/>
</dbReference>
<reference evidence="9 10" key="1">
    <citation type="submission" date="2018-07" db="EMBL/GenBank/DDBJ databases">
        <title>Identification of spontaneous genetic mutation associated with occurrence of a yellow conidial color mutant of Aspergillus flavus.</title>
        <authorList>
            <person name="Chang P.-K."/>
            <person name="Mack B.M."/>
            <person name="Scharfenstein L."/>
            <person name="Gilbert M.K."/>
        </authorList>
    </citation>
    <scope>NUCLEOTIDE SEQUENCE [LARGE SCALE GENOMIC DNA]</scope>
    <source>
        <strain evidence="9 10">CA14</strain>
    </source>
</reference>
<dbReference type="Gene3D" id="3.30.40.10">
    <property type="entry name" value="Zinc/RING finger domain, C3HC4 (zinc finger)"/>
    <property type="match status" value="1"/>
</dbReference>
<keyword evidence="5" id="KW-0804">Transcription</keyword>
<organism evidence="9 10">
    <name type="scientific">Aspergillus flavus</name>
    <dbReference type="NCBI Taxonomy" id="5059"/>
    <lineage>
        <taxon>Eukaryota</taxon>
        <taxon>Fungi</taxon>
        <taxon>Dikarya</taxon>
        <taxon>Ascomycota</taxon>
        <taxon>Pezizomycotina</taxon>
        <taxon>Eurotiomycetes</taxon>
        <taxon>Eurotiomycetidae</taxon>
        <taxon>Eurotiales</taxon>
        <taxon>Aspergillaceae</taxon>
        <taxon>Aspergillus</taxon>
        <taxon>Aspergillus subgen. Circumdati</taxon>
    </lineage>
</organism>
<feature type="compositionally biased region" description="Basic and acidic residues" evidence="7">
    <location>
        <begin position="339"/>
        <end position="349"/>
    </location>
</feature>
<evidence type="ECO:0000256" key="4">
    <source>
        <dbReference type="ARBA" id="ARBA00023015"/>
    </source>
</evidence>
<comment type="caution">
    <text evidence="9">The sequence shown here is derived from an EMBL/GenBank/DDBJ whole genome shotgun (WGS) entry which is preliminary data.</text>
</comment>
<feature type="region of interest" description="Disordered" evidence="7">
    <location>
        <begin position="178"/>
        <end position="199"/>
    </location>
</feature>
<dbReference type="GO" id="GO:0006513">
    <property type="term" value="P:protein monoubiquitination"/>
    <property type="evidence" value="ECO:0007669"/>
    <property type="project" value="TreeGrafter"/>
</dbReference>
<evidence type="ECO:0000256" key="7">
    <source>
        <dbReference type="SAM" id="MobiDB-lite"/>
    </source>
</evidence>
<dbReference type="GO" id="GO:0061630">
    <property type="term" value="F:ubiquitin protein ligase activity"/>
    <property type="evidence" value="ECO:0007669"/>
    <property type="project" value="UniProtKB-EC"/>
</dbReference>
<name>A0AB74BRZ1_ASPFL</name>
<feature type="domain" description="RING-type" evidence="8">
    <location>
        <begin position="76"/>
        <end position="115"/>
    </location>
</feature>
<dbReference type="PANTHER" id="PTHR46077:SF1">
    <property type="entry name" value="TOP1 BINDING ARGININE_SERINE RICH PROTEIN, E3 UBIQUITIN LIGASE"/>
    <property type="match status" value="1"/>
</dbReference>
<dbReference type="InterPro" id="IPR001841">
    <property type="entry name" value="Znf_RING"/>
</dbReference>
<evidence type="ECO:0000256" key="6">
    <source>
        <dbReference type="PROSITE-ProRule" id="PRU00175"/>
    </source>
</evidence>
<dbReference type="SUPFAM" id="SSF57850">
    <property type="entry name" value="RING/U-box"/>
    <property type="match status" value="1"/>
</dbReference>
<dbReference type="SMART" id="SM00184">
    <property type="entry name" value="RING"/>
    <property type="match status" value="1"/>
</dbReference>
<dbReference type="EMBL" id="QQZZ01000196">
    <property type="protein sequence ID" value="RMZ35897.1"/>
    <property type="molecule type" value="Genomic_DNA"/>
</dbReference>
<feature type="region of interest" description="Disordered" evidence="7">
    <location>
        <begin position="1"/>
        <end position="47"/>
    </location>
</feature>
<evidence type="ECO:0000256" key="5">
    <source>
        <dbReference type="ARBA" id="ARBA00023163"/>
    </source>
</evidence>
<dbReference type="GO" id="GO:0008270">
    <property type="term" value="F:zinc ion binding"/>
    <property type="evidence" value="ECO:0007669"/>
    <property type="project" value="UniProtKB-KW"/>
</dbReference>